<dbReference type="EnsemblPlants" id="AET7Gv20977700.1">
    <property type="protein sequence ID" value="AET7Gv20977700.1"/>
    <property type="gene ID" value="AET7Gv20977700"/>
</dbReference>
<proteinExistence type="predicted"/>
<dbReference type="InterPro" id="IPR036691">
    <property type="entry name" value="Endo/exonu/phosph_ase_sf"/>
</dbReference>
<dbReference type="Proteomes" id="UP000015105">
    <property type="component" value="Chromosome 7D"/>
</dbReference>
<evidence type="ECO:0000313" key="2">
    <source>
        <dbReference type="Proteomes" id="UP000015105"/>
    </source>
</evidence>
<protein>
    <recommendedName>
        <fullName evidence="3">Endonuclease/exonuclease/phosphatase domain-containing protein</fullName>
    </recommendedName>
</protein>
<name>A0A453SKM3_AEGTS</name>
<evidence type="ECO:0000313" key="1">
    <source>
        <dbReference type="EnsemblPlants" id="AET7Gv20977700.1"/>
    </source>
</evidence>
<keyword evidence="2" id="KW-1185">Reference proteome</keyword>
<organism evidence="1 2">
    <name type="scientific">Aegilops tauschii subsp. strangulata</name>
    <name type="common">Goatgrass</name>
    <dbReference type="NCBI Taxonomy" id="200361"/>
    <lineage>
        <taxon>Eukaryota</taxon>
        <taxon>Viridiplantae</taxon>
        <taxon>Streptophyta</taxon>
        <taxon>Embryophyta</taxon>
        <taxon>Tracheophyta</taxon>
        <taxon>Spermatophyta</taxon>
        <taxon>Magnoliopsida</taxon>
        <taxon>Liliopsida</taxon>
        <taxon>Poales</taxon>
        <taxon>Poaceae</taxon>
        <taxon>BOP clade</taxon>
        <taxon>Pooideae</taxon>
        <taxon>Triticodae</taxon>
        <taxon>Triticeae</taxon>
        <taxon>Triticinae</taxon>
        <taxon>Aegilops</taxon>
    </lineage>
</organism>
<accession>A0A453SKM3</accession>
<reference evidence="1" key="3">
    <citation type="journal article" date="2017" name="Nature">
        <title>Genome sequence of the progenitor of the wheat D genome Aegilops tauschii.</title>
        <authorList>
            <person name="Luo M.C."/>
            <person name="Gu Y.Q."/>
            <person name="Puiu D."/>
            <person name="Wang H."/>
            <person name="Twardziok S.O."/>
            <person name="Deal K.R."/>
            <person name="Huo N."/>
            <person name="Zhu T."/>
            <person name="Wang L."/>
            <person name="Wang Y."/>
            <person name="McGuire P.E."/>
            <person name="Liu S."/>
            <person name="Long H."/>
            <person name="Ramasamy R.K."/>
            <person name="Rodriguez J.C."/>
            <person name="Van S.L."/>
            <person name="Yuan L."/>
            <person name="Wang Z."/>
            <person name="Xia Z."/>
            <person name="Xiao L."/>
            <person name="Anderson O.D."/>
            <person name="Ouyang S."/>
            <person name="Liang Y."/>
            <person name="Zimin A.V."/>
            <person name="Pertea G."/>
            <person name="Qi P."/>
            <person name="Bennetzen J.L."/>
            <person name="Dai X."/>
            <person name="Dawson M.W."/>
            <person name="Muller H.G."/>
            <person name="Kugler K."/>
            <person name="Rivarola-Duarte L."/>
            <person name="Spannagl M."/>
            <person name="Mayer K.F.X."/>
            <person name="Lu F.H."/>
            <person name="Bevan M.W."/>
            <person name="Leroy P."/>
            <person name="Li P."/>
            <person name="You F.M."/>
            <person name="Sun Q."/>
            <person name="Liu Z."/>
            <person name="Lyons E."/>
            <person name="Wicker T."/>
            <person name="Salzberg S.L."/>
            <person name="Devos K.M."/>
            <person name="Dvorak J."/>
        </authorList>
    </citation>
    <scope>NUCLEOTIDE SEQUENCE [LARGE SCALE GENOMIC DNA]</scope>
    <source>
        <strain evidence="1">cv. AL8/78</strain>
    </source>
</reference>
<reference evidence="1" key="5">
    <citation type="journal article" date="2021" name="G3 (Bethesda)">
        <title>Aegilops tauschii genome assembly Aet v5.0 features greater sequence contiguity and improved annotation.</title>
        <authorList>
            <person name="Wang L."/>
            <person name="Zhu T."/>
            <person name="Rodriguez J.C."/>
            <person name="Deal K.R."/>
            <person name="Dubcovsky J."/>
            <person name="McGuire P.E."/>
            <person name="Lux T."/>
            <person name="Spannagl M."/>
            <person name="Mayer K.F.X."/>
            <person name="Baldrich P."/>
            <person name="Meyers B.C."/>
            <person name="Huo N."/>
            <person name="Gu Y.Q."/>
            <person name="Zhou H."/>
            <person name="Devos K.M."/>
            <person name="Bennetzen J.L."/>
            <person name="Unver T."/>
            <person name="Budak H."/>
            <person name="Gulick P.J."/>
            <person name="Galiba G."/>
            <person name="Kalapos B."/>
            <person name="Nelson D.R."/>
            <person name="Li P."/>
            <person name="You F.M."/>
            <person name="Luo M.C."/>
            <person name="Dvorak J."/>
        </authorList>
    </citation>
    <scope>NUCLEOTIDE SEQUENCE [LARGE SCALE GENOMIC DNA]</scope>
    <source>
        <strain evidence="1">cv. AL8/78</strain>
    </source>
</reference>
<reference evidence="2" key="1">
    <citation type="journal article" date="2014" name="Science">
        <title>Ancient hybridizations among the ancestral genomes of bread wheat.</title>
        <authorList>
            <consortium name="International Wheat Genome Sequencing Consortium,"/>
            <person name="Marcussen T."/>
            <person name="Sandve S.R."/>
            <person name="Heier L."/>
            <person name="Spannagl M."/>
            <person name="Pfeifer M."/>
            <person name="Jakobsen K.S."/>
            <person name="Wulff B.B."/>
            <person name="Steuernagel B."/>
            <person name="Mayer K.F."/>
            <person name="Olsen O.A."/>
        </authorList>
    </citation>
    <scope>NUCLEOTIDE SEQUENCE [LARGE SCALE GENOMIC DNA]</scope>
    <source>
        <strain evidence="2">cv. AL8/78</strain>
    </source>
</reference>
<dbReference type="Gene3D" id="3.60.10.10">
    <property type="entry name" value="Endonuclease/exonuclease/phosphatase"/>
    <property type="match status" value="1"/>
</dbReference>
<reference evidence="1" key="4">
    <citation type="submission" date="2019-03" db="UniProtKB">
        <authorList>
            <consortium name="EnsemblPlants"/>
        </authorList>
    </citation>
    <scope>IDENTIFICATION</scope>
</reference>
<reference evidence="2" key="2">
    <citation type="journal article" date="2017" name="Nat. Plants">
        <title>The Aegilops tauschii genome reveals multiple impacts of transposons.</title>
        <authorList>
            <person name="Zhao G."/>
            <person name="Zou C."/>
            <person name="Li K."/>
            <person name="Wang K."/>
            <person name="Li T."/>
            <person name="Gao L."/>
            <person name="Zhang X."/>
            <person name="Wang H."/>
            <person name="Yang Z."/>
            <person name="Liu X."/>
            <person name="Jiang W."/>
            <person name="Mao L."/>
            <person name="Kong X."/>
            <person name="Jiao Y."/>
            <person name="Jia J."/>
        </authorList>
    </citation>
    <scope>NUCLEOTIDE SEQUENCE [LARGE SCALE GENOMIC DNA]</scope>
    <source>
        <strain evidence="2">cv. AL8/78</strain>
    </source>
</reference>
<dbReference type="STRING" id="200361.A0A453SKM3"/>
<dbReference type="SUPFAM" id="SSF56219">
    <property type="entry name" value="DNase I-like"/>
    <property type="match status" value="1"/>
</dbReference>
<evidence type="ECO:0008006" key="3">
    <source>
        <dbReference type="Google" id="ProtNLM"/>
    </source>
</evidence>
<dbReference type="Gramene" id="AET7Gv20977700.1">
    <property type="protein sequence ID" value="AET7Gv20977700.1"/>
    <property type="gene ID" value="AET7Gv20977700"/>
</dbReference>
<dbReference type="AlphaFoldDB" id="A0A453SKM3"/>
<sequence length="113" mass="13298">MVRIRETELIFKLTSVYGPTDYARKDAFFDELASQKPPAGVAWLASGDFNQIYRARDKNNRNINRSRITYFRNALQACELRVIHLQNRRFTWSNERASPTLCKLDSFFCNADW</sequence>